<evidence type="ECO:0000313" key="2">
    <source>
        <dbReference type="EMBL" id="CAK8690496.1"/>
    </source>
</evidence>
<feature type="region of interest" description="Disordered" evidence="1">
    <location>
        <begin position="21"/>
        <end position="61"/>
    </location>
</feature>
<feature type="compositionally biased region" description="Low complexity" evidence="1">
    <location>
        <begin position="24"/>
        <end position="35"/>
    </location>
</feature>
<evidence type="ECO:0000313" key="3">
    <source>
        <dbReference type="Proteomes" id="UP001642483"/>
    </source>
</evidence>
<keyword evidence="3" id="KW-1185">Reference proteome</keyword>
<gene>
    <name evidence="2" type="ORF">CVLEPA_LOCUS23110</name>
</gene>
<accession>A0ABP0GHX5</accession>
<proteinExistence type="predicted"/>
<comment type="caution">
    <text evidence="2">The sequence shown here is derived from an EMBL/GenBank/DDBJ whole genome shotgun (WGS) entry which is preliminary data.</text>
</comment>
<name>A0ABP0GHX5_CLALP</name>
<dbReference type="EMBL" id="CAWYQH010000119">
    <property type="protein sequence ID" value="CAK8690496.1"/>
    <property type="molecule type" value="Genomic_DNA"/>
</dbReference>
<reference evidence="2 3" key="1">
    <citation type="submission" date="2024-02" db="EMBL/GenBank/DDBJ databases">
        <authorList>
            <person name="Daric V."/>
            <person name="Darras S."/>
        </authorList>
    </citation>
    <scope>NUCLEOTIDE SEQUENCE [LARGE SCALE GENOMIC DNA]</scope>
</reference>
<evidence type="ECO:0000256" key="1">
    <source>
        <dbReference type="SAM" id="MobiDB-lite"/>
    </source>
</evidence>
<dbReference type="Proteomes" id="UP001642483">
    <property type="component" value="Unassembled WGS sequence"/>
</dbReference>
<organism evidence="2 3">
    <name type="scientific">Clavelina lepadiformis</name>
    <name type="common">Light-bulb sea squirt</name>
    <name type="synonym">Ascidia lepadiformis</name>
    <dbReference type="NCBI Taxonomy" id="159417"/>
    <lineage>
        <taxon>Eukaryota</taxon>
        <taxon>Metazoa</taxon>
        <taxon>Chordata</taxon>
        <taxon>Tunicata</taxon>
        <taxon>Ascidiacea</taxon>
        <taxon>Aplousobranchia</taxon>
        <taxon>Clavelinidae</taxon>
        <taxon>Clavelina</taxon>
    </lineage>
</organism>
<protein>
    <submittedName>
        <fullName evidence="2">Uncharacterized protein</fullName>
    </submittedName>
</protein>
<sequence length="83" mass="9473">MKSNISSNDLAHFEQNYGSRLILPTDDSTPDDSTPGRFNLRTIQPTDDSTPDDSTRPAGRMLPTPALHARLIFCYFMFQYYIK</sequence>